<dbReference type="HOGENOM" id="CLU_3186316_0_0_4"/>
<dbReference type="PATRIC" id="fig|1030841.3.peg.423"/>
<proteinExistence type="predicted"/>
<accession>G4CMW3</accession>
<keyword evidence="2" id="KW-1185">Reference proteome</keyword>
<organism evidence="1 2">
    <name type="scientific">Neisseria wadsworthii 9715</name>
    <dbReference type="NCBI Taxonomy" id="1030841"/>
    <lineage>
        <taxon>Bacteria</taxon>
        <taxon>Pseudomonadati</taxon>
        <taxon>Pseudomonadota</taxon>
        <taxon>Betaproteobacteria</taxon>
        <taxon>Neisseriales</taxon>
        <taxon>Neisseriaceae</taxon>
        <taxon>Neisseria</taxon>
    </lineage>
</organism>
<name>G4CMW3_9NEIS</name>
<dbReference type="AlphaFoldDB" id="G4CMW3"/>
<comment type="caution">
    <text evidence="1">The sequence shown here is derived from an EMBL/GenBank/DDBJ whole genome shotgun (WGS) entry which is preliminary data.</text>
</comment>
<evidence type="ECO:0000313" key="2">
    <source>
        <dbReference type="Proteomes" id="UP000005336"/>
    </source>
</evidence>
<evidence type="ECO:0000313" key="1">
    <source>
        <dbReference type="EMBL" id="EGZ51013.1"/>
    </source>
</evidence>
<protein>
    <submittedName>
        <fullName evidence="1">Uncharacterized protein</fullName>
    </submittedName>
</protein>
<dbReference type="EMBL" id="AGAZ01000013">
    <property type="protein sequence ID" value="EGZ51013.1"/>
    <property type="molecule type" value="Genomic_DNA"/>
</dbReference>
<gene>
    <name evidence="1" type="ORF">HMPREF9370_0422</name>
</gene>
<reference evidence="1 2" key="1">
    <citation type="submission" date="2011-06" db="EMBL/GenBank/DDBJ databases">
        <authorList>
            <person name="Muzny D."/>
            <person name="Qin X."/>
            <person name="Deng J."/>
            <person name="Jiang H."/>
            <person name="Liu Y."/>
            <person name="Qu J."/>
            <person name="Song X.-Z."/>
            <person name="Zhang L."/>
            <person name="Thornton R."/>
            <person name="Coyle M."/>
            <person name="Francisco L."/>
            <person name="Jackson L."/>
            <person name="Javaid M."/>
            <person name="Korchina V."/>
            <person name="Kovar C."/>
            <person name="Mata R."/>
            <person name="Mathew T."/>
            <person name="Ngo R."/>
            <person name="Nguyen L."/>
            <person name="Nguyen N."/>
            <person name="Okwuonu G."/>
            <person name="Ongeri F."/>
            <person name="Pham C."/>
            <person name="Simmons D."/>
            <person name="Wilczek-Boney K."/>
            <person name="Hale W."/>
            <person name="Jakkamsetti A."/>
            <person name="Pham P."/>
            <person name="Ruth R."/>
            <person name="San Lucas F."/>
            <person name="Warren J."/>
            <person name="Zhang J."/>
            <person name="Zhao Z."/>
            <person name="Zhou C."/>
            <person name="Zhu D."/>
            <person name="Lee S."/>
            <person name="Bess C."/>
            <person name="Blankenburg K."/>
            <person name="Forbes L."/>
            <person name="Fu Q."/>
            <person name="Gubbala S."/>
            <person name="Hirani K."/>
            <person name="Jayaseelan J.C."/>
            <person name="Lara F."/>
            <person name="Munidasa M."/>
            <person name="Palculict T."/>
            <person name="Patil S."/>
            <person name="Pu L.-L."/>
            <person name="Saada N."/>
            <person name="Tang L."/>
            <person name="Weissenberger G."/>
            <person name="Zhu Y."/>
            <person name="Hemphill L."/>
            <person name="Shang Y."/>
            <person name="Youmans B."/>
            <person name="Ayvaz T."/>
            <person name="Ross M."/>
            <person name="Santibanez J."/>
            <person name="Aqrawi P."/>
            <person name="Gross S."/>
            <person name="Joshi V."/>
            <person name="Fowler G."/>
            <person name="Nazareth L."/>
            <person name="Reid J."/>
            <person name="Worley K."/>
            <person name="Petrosino J."/>
            <person name="Highlander S."/>
            <person name="Gibbs R."/>
        </authorList>
    </citation>
    <scope>NUCLEOTIDE SEQUENCE [LARGE SCALE GENOMIC DNA]</scope>
    <source>
        <strain evidence="1 2">9715</strain>
    </source>
</reference>
<dbReference type="Proteomes" id="UP000005336">
    <property type="component" value="Unassembled WGS sequence"/>
</dbReference>
<sequence length="46" mass="5385">MGKPICLSESFQTGIFFTENGTCFLVYCHHVEKIKFYTNMRDNYGN</sequence>